<dbReference type="InterPro" id="IPR014470">
    <property type="entry name" value="UCP01500"/>
</dbReference>
<dbReference type="OrthoDB" id="9815569at2"/>
<evidence type="ECO:0000256" key="1">
    <source>
        <dbReference type="SAM" id="Phobius"/>
    </source>
</evidence>
<accession>A0A5B8XX99</accession>
<organism evidence="2 3">
    <name type="scientific">Microvenator marinus</name>
    <dbReference type="NCBI Taxonomy" id="2600177"/>
    <lineage>
        <taxon>Bacteria</taxon>
        <taxon>Deltaproteobacteria</taxon>
        <taxon>Bradymonadales</taxon>
        <taxon>Microvenatoraceae</taxon>
        <taxon>Microvenator</taxon>
    </lineage>
</organism>
<keyword evidence="1" id="KW-0472">Membrane</keyword>
<gene>
    <name evidence="2" type="ORF">FRD01_21510</name>
</gene>
<keyword evidence="1" id="KW-0812">Transmembrane</keyword>
<feature type="transmembrane region" description="Helical" evidence="1">
    <location>
        <begin position="175"/>
        <end position="196"/>
    </location>
</feature>
<name>A0A5B8XX99_9DELT</name>
<dbReference type="PIRSF" id="PIRSF015000">
    <property type="entry name" value="UCP01500"/>
    <property type="match status" value="1"/>
</dbReference>
<sequence>MEQPNNTLVHFYRATVMHADVWRKRLDATTNWSVVTTAGLTSFAFATDNHPHYMLLVAFAFNVFFLVMESRRYQVYDLWRDRIRRMNHWMVAPQLDPKHPWDEDEVEAELARLAHDLGSTLPLISMKDAIGYRIRRNYGFISFMVTAAWFLKLYVHPGYAQSFSELVARAQTGIVPGWLVFVVVVIAVVVLIVLGLSGPTERMDHWLPQKSPMEVILRK</sequence>
<dbReference type="EMBL" id="CP042467">
    <property type="protein sequence ID" value="QED29761.1"/>
    <property type="molecule type" value="Genomic_DNA"/>
</dbReference>
<dbReference type="AlphaFoldDB" id="A0A5B8XX99"/>
<feature type="transmembrane region" description="Helical" evidence="1">
    <location>
        <begin position="50"/>
        <end position="68"/>
    </location>
</feature>
<dbReference type="KEGG" id="bbae:FRD01_21510"/>
<keyword evidence="3" id="KW-1185">Reference proteome</keyword>
<evidence type="ECO:0000313" key="2">
    <source>
        <dbReference type="EMBL" id="QED29761.1"/>
    </source>
</evidence>
<dbReference type="Proteomes" id="UP000321595">
    <property type="component" value="Chromosome"/>
</dbReference>
<dbReference type="RefSeq" id="WP_146962994.1">
    <property type="nucleotide sequence ID" value="NZ_CP042467.1"/>
</dbReference>
<reference evidence="2 3" key="1">
    <citation type="submission" date="2019-08" db="EMBL/GenBank/DDBJ databases">
        <authorList>
            <person name="Liang Q."/>
        </authorList>
    </citation>
    <scope>NUCLEOTIDE SEQUENCE [LARGE SCALE GENOMIC DNA]</scope>
    <source>
        <strain evidence="2 3">V1718</strain>
    </source>
</reference>
<feature type="transmembrane region" description="Helical" evidence="1">
    <location>
        <begin position="137"/>
        <end position="155"/>
    </location>
</feature>
<keyword evidence="1" id="KW-1133">Transmembrane helix</keyword>
<evidence type="ECO:0000313" key="3">
    <source>
        <dbReference type="Proteomes" id="UP000321595"/>
    </source>
</evidence>
<protein>
    <submittedName>
        <fullName evidence="2">DUF2270 domain-containing protein</fullName>
    </submittedName>
</protein>
<dbReference type="Pfam" id="PF10028">
    <property type="entry name" value="DUF2270"/>
    <property type="match status" value="1"/>
</dbReference>
<proteinExistence type="predicted"/>